<accession>A0A015M343</accession>
<dbReference type="PANTHER" id="PTHR45756:SF1">
    <property type="entry name" value="PROTEIN KINASE DOMAIN CONTAINING PROTEIN"/>
    <property type="match status" value="1"/>
</dbReference>
<evidence type="ECO:0000259" key="1">
    <source>
        <dbReference type="PROSITE" id="PS50011"/>
    </source>
</evidence>
<dbReference type="PROSITE" id="PS50011">
    <property type="entry name" value="PROTEIN_KINASE_DOM"/>
    <property type="match status" value="1"/>
</dbReference>
<sequence>MRSISGIGKFIETSSKVMEQVNVIGSFIPLISLISELTKEIVETYENAQYNKKTCEVLVNRIEAAEVTLKILIREKDENLLSQGYSKSLDKYVNCLKDIRDFCNDITQLSKFKKFYTSGSIKEKFREIIEEFDNCSRDLNLAITITTNEQMNKYLSFLHLDMIEMMKFLDNIEGLLKIELKNSKSLDFTPLNEEIIKIFLLNEQVNNSNLILVTNQIKPSELEDASHHVIRKGSIQKKVYRAMDVACKSISMNNIQKHLAILEKLNICPYIIQFYGLSEICEKNVMVFEWAEHGNLRELYLNNNIRWDAKISIARDICRGLAFLHSVNILHHDLKCENILITEKMQPKISNFSLAREFNAVTLPIDNFNDIMHWLAPEKLECIKDSKKRENINRYTIQCEIFSFGMLLWELGFQRKPYENMTFMGILDHVLNGGRESFDIKSGSNSIQEEYFAIIKLAWVQEPSLRPGIQQLFNLLQELYENHNIFPLLHPIPSHVVERSQNNVQNTIPSMLLHLVVFNDIRLC</sequence>
<dbReference type="HOGENOM" id="CLU_039430_0_0_1"/>
<dbReference type="InterPro" id="IPR011009">
    <property type="entry name" value="Kinase-like_dom_sf"/>
</dbReference>
<dbReference type="InterPro" id="IPR001245">
    <property type="entry name" value="Ser-Thr/Tyr_kinase_cat_dom"/>
</dbReference>
<dbReference type="InterPro" id="IPR036537">
    <property type="entry name" value="Adaptor_Cbl_N_dom_sf"/>
</dbReference>
<evidence type="ECO:0000313" key="3">
    <source>
        <dbReference type="Proteomes" id="UP000022910"/>
    </source>
</evidence>
<dbReference type="SUPFAM" id="SSF56112">
    <property type="entry name" value="Protein kinase-like (PK-like)"/>
    <property type="match status" value="1"/>
</dbReference>
<dbReference type="Gene3D" id="1.20.930.20">
    <property type="entry name" value="Adaptor protein Cbl, N-terminal domain"/>
    <property type="match status" value="1"/>
</dbReference>
<dbReference type="GO" id="GO:0004672">
    <property type="term" value="F:protein kinase activity"/>
    <property type="evidence" value="ECO:0007669"/>
    <property type="project" value="InterPro"/>
</dbReference>
<dbReference type="Gene3D" id="1.10.510.10">
    <property type="entry name" value="Transferase(Phosphotransferase) domain 1"/>
    <property type="match status" value="1"/>
</dbReference>
<protein>
    <submittedName>
        <fullName evidence="2">Mkk2p</fullName>
    </submittedName>
</protein>
<dbReference type="InterPro" id="IPR059179">
    <property type="entry name" value="MLKL-like_MCAfunc"/>
</dbReference>
<feature type="domain" description="Protein kinase" evidence="1">
    <location>
        <begin position="199"/>
        <end position="486"/>
    </location>
</feature>
<gene>
    <name evidence="2" type="ORF">RirG_173220</name>
</gene>
<dbReference type="EMBL" id="JEMT01025792">
    <property type="protein sequence ID" value="EXX61228.1"/>
    <property type="molecule type" value="Genomic_DNA"/>
</dbReference>
<name>A0A015M343_RHIIW</name>
<dbReference type="Pfam" id="PF22215">
    <property type="entry name" value="MLKL_N"/>
    <property type="match status" value="1"/>
</dbReference>
<proteinExistence type="predicted"/>
<dbReference type="Pfam" id="PF07714">
    <property type="entry name" value="PK_Tyr_Ser-Thr"/>
    <property type="match status" value="1"/>
</dbReference>
<dbReference type="CDD" id="cd21037">
    <property type="entry name" value="MLKL_NTD"/>
    <property type="match status" value="1"/>
</dbReference>
<dbReference type="InterPro" id="IPR008271">
    <property type="entry name" value="Ser/Thr_kinase_AS"/>
</dbReference>
<dbReference type="AlphaFoldDB" id="A0A015M343"/>
<evidence type="ECO:0000313" key="2">
    <source>
        <dbReference type="EMBL" id="EXX61228.1"/>
    </source>
</evidence>
<keyword evidence="3" id="KW-1185">Reference proteome</keyword>
<dbReference type="OrthoDB" id="2314769at2759"/>
<dbReference type="GO" id="GO:0007166">
    <property type="term" value="P:cell surface receptor signaling pathway"/>
    <property type="evidence" value="ECO:0007669"/>
    <property type="project" value="InterPro"/>
</dbReference>
<dbReference type="Proteomes" id="UP000022910">
    <property type="component" value="Unassembled WGS sequence"/>
</dbReference>
<dbReference type="PROSITE" id="PS00108">
    <property type="entry name" value="PROTEIN_KINASE_ST"/>
    <property type="match status" value="1"/>
</dbReference>
<dbReference type="PANTHER" id="PTHR45756">
    <property type="entry name" value="PALMITOYLTRANSFERASE"/>
    <property type="match status" value="1"/>
</dbReference>
<dbReference type="GO" id="GO:0005524">
    <property type="term" value="F:ATP binding"/>
    <property type="evidence" value="ECO:0007669"/>
    <property type="project" value="InterPro"/>
</dbReference>
<comment type="caution">
    <text evidence="2">The sequence shown here is derived from an EMBL/GenBank/DDBJ whole genome shotgun (WGS) entry which is preliminary data.</text>
</comment>
<dbReference type="InterPro" id="IPR053215">
    <property type="entry name" value="TKL_Ser/Thr_kinase"/>
</dbReference>
<dbReference type="InterPro" id="IPR054000">
    <property type="entry name" value="MLKL_N"/>
</dbReference>
<dbReference type="OMA" id="FEMERIN"/>
<dbReference type="InterPro" id="IPR000719">
    <property type="entry name" value="Prot_kinase_dom"/>
</dbReference>
<reference evidence="2 3" key="1">
    <citation type="submission" date="2014-02" db="EMBL/GenBank/DDBJ databases">
        <title>Single nucleus genome sequencing reveals high similarity among nuclei of an endomycorrhizal fungus.</title>
        <authorList>
            <person name="Lin K."/>
            <person name="Geurts R."/>
            <person name="Zhang Z."/>
            <person name="Limpens E."/>
            <person name="Saunders D.G."/>
            <person name="Mu D."/>
            <person name="Pang E."/>
            <person name="Cao H."/>
            <person name="Cha H."/>
            <person name="Lin T."/>
            <person name="Zhou Q."/>
            <person name="Shang Y."/>
            <person name="Li Y."/>
            <person name="Ivanov S."/>
            <person name="Sharma T."/>
            <person name="Velzen R.V."/>
            <person name="Ruijter N.D."/>
            <person name="Aanen D.K."/>
            <person name="Win J."/>
            <person name="Kamoun S."/>
            <person name="Bisseling T."/>
            <person name="Huang S."/>
        </authorList>
    </citation>
    <scope>NUCLEOTIDE SEQUENCE [LARGE SCALE GENOMIC DNA]</scope>
    <source>
        <strain evidence="3">DAOM197198w</strain>
    </source>
</reference>
<organism evidence="2 3">
    <name type="scientific">Rhizophagus irregularis (strain DAOM 197198w)</name>
    <name type="common">Glomus intraradices</name>
    <dbReference type="NCBI Taxonomy" id="1432141"/>
    <lineage>
        <taxon>Eukaryota</taxon>
        <taxon>Fungi</taxon>
        <taxon>Fungi incertae sedis</taxon>
        <taxon>Mucoromycota</taxon>
        <taxon>Glomeromycotina</taxon>
        <taxon>Glomeromycetes</taxon>
        <taxon>Glomerales</taxon>
        <taxon>Glomeraceae</taxon>
        <taxon>Rhizophagus</taxon>
    </lineage>
</organism>
<dbReference type="SMART" id="SM00220">
    <property type="entry name" value="S_TKc"/>
    <property type="match status" value="1"/>
</dbReference>